<dbReference type="Proteomes" id="UP000215999">
    <property type="component" value="Unassembled WGS sequence"/>
</dbReference>
<name>A0ABX4FQU9_9GAMM</name>
<proteinExistence type="predicted"/>
<accession>A0ABX4FQU9</accession>
<evidence type="ECO:0000313" key="1">
    <source>
        <dbReference type="EMBL" id="OZS41328.1"/>
    </source>
</evidence>
<gene>
    <name evidence="1" type="ORF">ASV53_24330</name>
</gene>
<sequence>MEFLENEEDEYIKYLNQREDCLNRVADLKKSSSSGDNLYSLKIRKDIKDNFVKWLDILNTTNVSREIVFDSDFKPVFGYEFANVIKGSTKTRIVLAMRAAVFEAYLKESKREFRFFILDTPKQQEIQTSDLTNYLIELNNLARDNNAQIIYSSTEFKLDMGSRDKEWIPKFSGFEKPMYLGNM</sequence>
<keyword evidence="2" id="KW-1185">Reference proteome</keyword>
<reference evidence="1 2" key="1">
    <citation type="journal article" date="2016" name="Antonie Van Leeuwenhoek">
        <title>Photobacterium sanguinicancri sp. nov. isolated from marine animals.</title>
        <authorList>
            <person name="Gomez-Gil B."/>
            <person name="Roque A."/>
            <person name="Rotllant G."/>
            <person name="Romalde J.L."/>
            <person name="Doce A."/>
            <person name="Eggermont M."/>
            <person name="Defoirdt T."/>
        </authorList>
    </citation>
    <scope>NUCLEOTIDE SEQUENCE [LARGE SCALE GENOMIC DNA]</scope>
    <source>
        <strain evidence="1 2">CAIM 1827</strain>
    </source>
</reference>
<organism evidence="1 2">
    <name type="scientific">Photobacterium sanguinicancri</name>
    <dbReference type="NCBI Taxonomy" id="875932"/>
    <lineage>
        <taxon>Bacteria</taxon>
        <taxon>Pseudomonadati</taxon>
        <taxon>Pseudomonadota</taxon>
        <taxon>Gammaproteobacteria</taxon>
        <taxon>Vibrionales</taxon>
        <taxon>Vibrionaceae</taxon>
        <taxon>Photobacterium</taxon>
    </lineage>
</organism>
<protein>
    <submittedName>
        <fullName evidence="1">Uncharacterized protein</fullName>
    </submittedName>
</protein>
<dbReference type="EMBL" id="NOIF01000412">
    <property type="protein sequence ID" value="OZS41328.1"/>
    <property type="molecule type" value="Genomic_DNA"/>
</dbReference>
<evidence type="ECO:0000313" key="2">
    <source>
        <dbReference type="Proteomes" id="UP000215999"/>
    </source>
</evidence>
<comment type="caution">
    <text evidence="1">The sequence shown here is derived from an EMBL/GenBank/DDBJ whole genome shotgun (WGS) entry which is preliminary data.</text>
</comment>